<evidence type="ECO:0000256" key="1">
    <source>
        <dbReference type="ARBA" id="ARBA00023015"/>
    </source>
</evidence>
<dbReference type="PRINTS" id="PR00035">
    <property type="entry name" value="HTHGNTR"/>
</dbReference>
<proteinExistence type="predicted"/>
<dbReference type="EMBL" id="JAMZDX010000002">
    <property type="protein sequence ID" value="MCP2309381.1"/>
    <property type="molecule type" value="Genomic_DNA"/>
</dbReference>
<feature type="domain" description="HTH gntR-type" evidence="4">
    <location>
        <begin position="24"/>
        <end position="91"/>
    </location>
</feature>
<dbReference type="CDD" id="cd07377">
    <property type="entry name" value="WHTH_GntR"/>
    <property type="match status" value="1"/>
</dbReference>
<dbReference type="Pfam" id="PF07729">
    <property type="entry name" value="FCD"/>
    <property type="match status" value="1"/>
</dbReference>
<organism evidence="5 6">
    <name type="scientific">Kitasatospora paracochleata</name>
    <dbReference type="NCBI Taxonomy" id="58354"/>
    <lineage>
        <taxon>Bacteria</taxon>
        <taxon>Bacillati</taxon>
        <taxon>Actinomycetota</taxon>
        <taxon>Actinomycetes</taxon>
        <taxon>Kitasatosporales</taxon>
        <taxon>Streptomycetaceae</taxon>
        <taxon>Kitasatospora</taxon>
    </lineage>
</organism>
<evidence type="ECO:0000313" key="5">
    <source>
        <dbReference type="EMBL" id="MCP2309381.1"/>
    </source>
</evidence>
<dbReference type="Gene3D" id="1.20.120.530">
    <property type="entry name" value="GntR ligand-binding domain-like"/>
    <property type="match status" value="1"/>
</dbReference>
<gene>
    <name evidence="5" type="ORF">FHR36_002505</name>
</gene>
<protein>
    <submittedName>
        <fullName evidence="5">DNA-binding GntR family transcriptional regulator</fullName>
    </submittedName>
</protein>
<evidence type="ECO:0000259" key="4">
    <source>
        <dbReference type="PROSITE" id="PS50949"/>
    </source>
</evidence>
<keyword evidence="2 5" id="KW-0238">DNA-binding</keyword>
<dbReference type="GO" id="GO:0003677">
    <property type="term" value="F:DNA binding"/>
    <property type="evidence" value="ECO:0007669"/>
    <property type="project" value="UniProtKB-KW"/>
</dbReference>
<evidence type="ECO:0000256" key="3">
    <source>
        <dbReference type="ARBA" id="ARBA00023163"/>
    </source>
</evidence>
<dbReference type="InterPro" id="IPR036388">
    <property type="entry name" value="WH-like_DNA-bd_sf"/>
</dbReference>
<dbReference type="PROSITE" id="PS50949">
    <property type="entry name" value="HTH_GNTR"/>
    <property type="match status" value="1"/>
</dbReference>
<keyword evidence="6" id="KW-1185">Reference proteome</keyword>
<reference evidence="5 6" key="1">
    <citation type="submission" date="2022-06" db="EMBL/GenBank/DDBJ databases">
        <title>Sequencing the genomes of 1000 actinobacteria strains.</title>
        <authorList>
            <person name="Klenk H.-P."/>
        </authorList>
    </citation>
    <scope>NUCLEOTIDE SEQUENCE [LARGE SCALE GENOMIC DNA]</scope>
    <source>
        <strain evidence="5 6">DSM 41656</strain>
    </source>
</reference>
<dbReference type="PANTHER" id="PTHR43537:SF45">
    <property type="entry name" value="GNTR FAMILY REGULATORY PROTEIN"/>
    <property type="match status" value="1"/>
</dbReference>
<dbReference type="InterPro" id="IPR008920">
    <property type="entry name" value="TF_FadR/GntR_C"/>
</dbReference>
<evidence type="ECO:0000313" key="6">
    <source>
        <dbReference type="Proteomes" id="UP001206483"/>
    </source>
</evidence>
<dbReference type="InterPro" id="IPR011711">
    <property type="entry name" value="GntR_C"/>
</dbReference>
<dbReference type="InterPro" id="IPR000524">
    <property type="entry name" value="Tscrpt_reg_HTH_GntR"/>
</dbReference>
<sequence>MKPDRHLPNGTRALASVGRVRVRERTSDRVYAELASAIRDLRLPPGASLSETDLAEQLHVSRTPLREAIARLVEGGLVSVVPQVGTRVELIRLSDVEQARFVRESFESAAFEVACENPVRDVTVLRTLLAEQERCWGIHDPDGFFAADEALHEQIFTMSGYRGAWQVMQPMKMHLDRIRRLSLPEPETLRLLIDEHTAIVDALQAGNVTAGRAHISRHARRVLQTAPALRAQHPGFFAD</sequence>
<dbReference type="Gene3D" id="1.10.10.10">
    <property type="entry name" value="Winged helix-like DNA-binding domain superfamily/Winged helix DNA-binding domain"/>
    <property type="match status" value="1"/>
</dbReference>
<evidence type="ECO:0000256" key="2">
    <source>
        <dbReference type="ARBA" id="ARBA00023125"/>
    </source>
</evidence>
<name>A0ABT1IW60_9ACTN</name>
<dbReference type="SUPFAM" id="SSF46785">
    <property type="entry name" value="Winged helix' DNA-binding domain"/>
    <property type="match status" value="1"/>
</dbReference>
<comment type="caution">
    <text evidence="5">The sequence shown here is derived from an EMBL/GenBank/DDBJ whole genome shotgun (WGS) entry which is preliminary data.</text>
</comment>
<dbReference type="SUPFAM" id="SSF48008">
    <property type="entry name" value="GntR ligand-binding domain-like"/>
    <property type="match status" value="1"/>
</dbReference>
<dbReference type="Proteomes" id="UP001206483">
    <property type="component" value="Unassembled WGS sequence"/>
</dbReference>
<dbReference type="PANTHER" id="PTHR43537">
    <property type="entry name" value="TRANSCRIPTIONAL REGULATOR, GNTR FAMILY"/>
    <property type="match status" value="1"/>
</dbReference>
<keyword evidence="1" id="KW-0805">Transcription regulation</keyword>
<accession>A0ABT1IW60</accession>
<dbReference type="Pfam" id="PF00392">
    <property type="entry name" value="GntR"/>
    <property type="match status" value="1"/>
</dbReference>
<dbReference type="SMART" id="SM00895">
    <property type="entry name" value="FCD"/>
    <property type="match status" value="1"/>
</dbReference>
<dbReference type="SMART" id="SM00345">
    <property type="entry name" value="HTH_GNTR"/>
    <property type="match status" value="1"/>
</dbReference>
<keyword evidence="3" id="KW-0804">Transcription</keyword>
<dbReference type="InterPro" id="IPR036390">
    <property type="entry name" value="WH_DNA-bd_sf"/>
</dbReference>
<dbReference type="RefSeq" id="WP_253796427.1">
    <property type="nucleotide sequence ID" value="NZ_BAAAUB010000025.1"/>
</dbReference>